<evidence type="ECO:0000313" key="3">
    <source>
        <dbReference type="Proteomes" id="UP000823521"/>
    </source>
</evidence>
<evidence type="ECO:0000256" key="1">
    <source>
        <dbReference type="SAM" id="SignalP"/>
    </source>
</evidence>
<reference evidence="2 3" key="1">
    <citation type="submission" date="2019-12" db="EMBL/GenBank/DDBJ databases">
        <title>Whole genome sequencing of endophytic Actinobacterium Micromonospora sp. MPMI6T.</title>
        <authorList>
            <person name="Evv R."/>
            <person name="Podile A.R."/>
        </authorList>
    </citation>
    <scope>NUCLEOTIDE SEQUENCE [LARGE SCALE GENOMIC DNA]</scope>
    <source>
        <strain evidence="2 3">MPMI6</strain>
    </source>
</reference>
<protein>
    <recommendedName>
        <fullName evidence="4">Lipoprotein LpqN</fullName>
    </recommendedName>
</protein>
<evidence type="ECO:0000313" key="2">
    <source>
        <dbReference type="EMBL" id="MBO4207501.1"/>
    </source>
</evidence>
<feature type="signal peptide" evidence="1">
    <location>
        <begin position="1"/>
        <end position="28"/>
    </location>
</feature>
<keyword evidence="3" id="KW-1185">Reference proteome</keyword>
<sequence length="199" mass="20683">MPVRQPSVGRTRRIVLFPVMLATVAVLAAGCPAGSTEPPARATAGPTPSTLRLITPETLGGLPKSRDRGLLAPPTKTMGALKQMVPGVTSAVAWAYGGRSETEDTIAVSGVTGSIADPAGLVDWLFTQQTMVTDVRPVDPGPLGGEVRCGAAQKSGYHVTVCLWADRDSVGQLFVVSRSDRDRTGDIAGLRKELVAPPG</sequence>
<dbReference type="RefSeq" id="WP_208814393.1">
    <property type="nucleotide sequence ID" value="NZ_WVUH01000126.1"/>
</dbReference>
<name>A0ABS3VSK7_MICEH</name>
<keyword evidence="1" id="KW-0732">Signal</keyword>
<dbReference type="Proteomes" id="UP000823521">
    <property type="component" value="Unassembled WGS sequence"/>
</dbReference>
<dbReference type="PROSITE" id="PS51257">
    <property type="entry name" value="PROKAR_LIPOPROTEIN"/>
    <property type="match status" value="1"/>
</dbReference>
<accession>A0ABS3VSK7</accession>
<gene>
    <name evidence="2" type="ORF">GSF22_16005</name>
</gene>
<comment type="caution">
    <text evidence="2">The sequence shown here is derived from an EMBL/GenBank/DDBJ whole genome shotgun (WGS) entry which is preliminary data.</text>
</comment>
<proteinExistence type="predicted"/>
<dbReference type="EMBL" id="WVUH01000126">
    <property type="protein sequence ID" value="MBO4207501.1"/>
    <property type="molecule type" value="Genomic_DNA"/>
</dbReference>
<feature type="chain" id="PRO_5046662306" description="Lipoprotein LpqN" evidence="1">
    <location>
        <begin position="29"/>
        <end position="199"/>
    </location>
</feature>
<organism evidence="2 3">
    <name type="scientific">Micromonospora echinofusca</name>
    <dbReference type="NCBI Taxonomy" id="47858"/>
    <lineage>
        <taxon>Bacteria</taxon>
        <taxon>Bacillati</taxon>
        <taxon>Actinomycetota</taxon>
        <taxon>Actinomycetes</taxon>
        <taxon>Micromonosporales</taxon>
        <taxon>Micromonosporaceae</taxon>
        <taxon>Micromonospora</taxon>
    </lineage>
</organism>
<evidence type="ECO:0008006" key="4">
    <source>
        <dbReference type="Google" id="ProtNLM"/>
    </source>
</evidence>